<proteinExistence type="inferred from homology"/>
<feature type="chain" id="PRO_5045068508" evidence="4">
    <location>
        <begin position="20"/>
        <end position="439"/>
    </location>
</feature>
<evidence type="ECO:0000256" key="1">
    <source>
        <dbReference type="ARBA" id="ARBA00008520"/>
    </source>
</evidence>
<gene>
    <name evidence="5" type="ORF">EYF70_07785</name>
</gene>
<dbReference type="PANTHER" id="PTHR30061:SF50">
    <property type="entry name" value="MALTOSE_MALTODEXTRIN-BINDING PERIPLASMIC PROTEIN"/>
    <property type="match status" value="1"/>
</dbReference>
<sequence>MRAHMGAHMSRLAPGALLAALAAWTAMYSTPGAAAPLEIRMWRHDTGDAEMAAGRAAVARFNASQEKWKVVVEAMPQSTYTSAITAASMVRQLPCVLAIDQPTVPNFAWAGHVRALDSLLPRDAVARLLPGGRGTYRGKLYSVGQFDVTLALFSRRAQLAALGVRIATIDRPYSAREFHAILVKAKQSKIARFPFDVNGRSRAEWPSYAFLPWLQSAGADLIDRSSYLRADGVLNGTSALGVARYYASLYAEGLVERNPADERAFEQGRALFHYTGSWKSDDYDRLFGSDLVVMPPPDFGHGPRIGAASWQWAISRDCRHPEGAAALLAHLIGTGEMAAMSRATGHVPVSREAAALTEHYREGGARRIYFEFAQRYALPRPATPAYPAMSAVFEKTLSDLRAGKDPAEALDEAVEAIEHDIARNNGYGFSSANQVGAAQ</sequence>
<dbReference type="Gene3D" id="3.40.190.10">
    <property type="entry name" value="Periplasmic binding protein-like II"/>
    <property type="match status" value="1"/>
</dbReference>
<keyword evidence="2" id="KW-0813">Transport</keyword>
<keyword evidence="6" id="KW-1185">Reference proteome</keyword>
<dbReference type="EMBL" id="CP036401">
    <property type="protein sequence ID" value="QBI00760.1"/>
    <property type="molecule type" value="Genomic_DNA"/>
</dbReference>
<evidence type="ECO:0000313" key="5">
    <source>
        <dbReference type="EMBL" id="QBI00760.1"/>
    </source>
</evidence>
<keyword evidence="3 4" id="KW-0732">Signal</keyword>
<dbReference type="SUPFAM" id="SSF53850">
    <property type="entry name" value="Periplasmic binding protein-like II"/>
    <property type="match status" value="1"/>
</dbReference>
<dbReference type="Pfam" id="PF13416">
    <property type="entry name" value="SBP_bac_8"/>
    <property type="match status" value="1"/>
</dbReference>
<protein>
    <submittedName>
        <fullName evidence="5">Extracellular solute-binding protein</fullName>
    </submittedName>
</protein>
<evidence type="ECO:0000256" key="2">
    <source>
        <dbReference type="ARBA" id="ARBA00022448"/>
    </source>
</evidence>
<comment type="similarity">
    <text evidence="1">Belongs to the bacterial solute-binding protein 1 family.</text>
</comment>
<evidence type="ECO:0000313" key="6">
    <source>
        <dbReference type="Proteomes" id="UP000292307"/>
    </source>
</evidence>
<organism evidence="5 6">
    <name type="scientific">Pseudoduganella albidiflava</name>
    <dbReference type="NCBI Taxonomy" id="321983"/>
    <lineage>
        <taxon>Bacteria</taxon>
        <taxon>Pseudomonadati</taxon>
        <taxon>Pseudomonadota</taxon>
        <taxon>Betaproteobacteria</taxon>
        <taxon>Burkholderiales</taxon>
        <taxon>Oxalobacteraceae</taxon>
        <taxon>Telluria group</taxon>
        <taxon>Pseudoduganella</taxon>
    </lineage>
</organism>
<evidence type="ECO:0000256" key="4">
    <source>
        <dbReference type="SAM" id="SignalP"/>
    </source>
</evidence>
<accession>A0ABX5RQ56</accession>
<name>A0ABX5RQ56_9BURK</name>
<evidence type="ECO:0000256" key="3">
    <source>
        <dbReference type="ARBA" id="ARBA00022729"/>
    </source>
</evidence>
<reference evidence="5 6" key="1">
    <citation type="submission" date="2019-02" db="EMBL/GenBank/DDBJ databases">
        <title>Draft Genome Sequences of Six Type Strains of the Genus Massilia.</title>
        <authorList>
            <person name="Miess H."/>
            <person name="Frediansyhah A."/>
            <person name="Gross H."/>
        </authorList>
    </citation>
    <scope>NUCLEOTIDE SEQUENCE [LARGE SCALE GENOMIC DNA]</scope>
    <source>
        <strain evidence="5 6">DSM 17472</strain>
    </source>
</reference>
<dbReference type="InterPro" id="IPR006059">
    <property type="entry name" value="SBP"/>
</dbReference>
<dbReference type="PANTHER" id="PTHR30061">
    <property type="entry name" value="MALTOSE-BINDING PERIPLASMIC PROTEIN"/>
    <property type="match status" value="1"/>
</dbReference>
<dbReference type="Proteomes" id="UP000292307">
    <property type="component" value="Chromosome"/>
</dbReference>
<feature type="signal peptide" evidence="4">
    <location>
        <begin position="1"/>
        <end position="19"/>
    </location>
</feature>